<reference evidence="1 2" key="1">
    <citation type="submission" date="2018-06" db="EMBL/GenBank/DDBJ databases">
        <authorList>
            <consortium name="Pathogen Informatics"/>
            <person name="Doyle S."/>
        </authorList>
    </citation>
    <scope>NUCLEOTIDE SEQUENCE [LARGE SCALE GENOMIC DNA]</scope>
    <source>
        <strain evidence="1 2">NCTC8580</strain>
    </source>
</reference>
<protein>
    <submittedName>
        <fullName evidence="1">Uncharacterized protein</fullName>
    </submittedName>
</protein>
<dbReference type="EMBL" id="UHJC01000001">
    <property type="protein sequence ID" value="SUP80806.1"/>
    <property type="molecule type" value="Genomic_DNA"/>
</dbReference>
<organism evidence="1 2">
    <name type="scientific">Yersinia pseudotuberculosis</name>
    <dbReference type="NCBI Taxonomy" id="633"/>
    <lineage>
        <taxon>Bacteria</taxon>
        <taxon>Pseudomonadati</taxon>
        <taxon>Pseudomonadota</taxon>
        <taxon>Gammaproteobacteria</taxon>
        <taxon>Enterobacterales</taxon>
        <taxon>Yersiniaceae</taxon>
        <taxon>Yersinia</taxon>
    </lineage>
</organism>
<dbReference type="Proteomes" id="UP000255087">
    <property type="component" value="Unassembled WGS sequence"/>
</dbReference>
<evidence type="ECO:0000313" key="2">
    <source>
        <dbReference type="Proteomes" id="UP000255087"/>
    </source>
</evidence>
<evidence type="ECO:0000313" key="1">
    <source>
        <dbReference type="EMBL" id="SUP80806.1"/>
    </source>
</evidence>
<name>A0A380Q4T9_YERPU</name>
<gene>
    <name evidence="1" type="ORF">NCTC8580_00877</name>
</gene>
<accession>A0A380Q4T9</accession>
<sequence>MLEECKGNGRVSYFTIFKITKAHILKSLMPISLLGTSMVLSVNKIFSVNSRKKVKKYYRE</sequence>
<proteinExistence type="predicted"/>
<dbReference type="AlphaFoldDB" id="A0A380Q4T9"/>